<sequence length="86" mass="8960">MMNGLMSEPGKTLLELLSGAAIDKSEAGGRSRRPPSLTIKRPIMGRVAEQAAEKPAIVPAANLTRPARLAVIALSPAADGFRALVL</sequence>
<comment type="caution">
    <text evidence="1">The sequence shown here is derived from an EMBL/GenBank/DDBJ whole genome shotgun (WGS) entry which is preliminary data.</text>
</comment>
<gene>
    <name evidence="1" type="ORF">SKAU_G00043320</name>
</gene>
<protein>
    <submittedName>
        <fullName evidence="1">Uncharacterized protein</fullName>
    </submittedName>
</protein>
<proteinExistence type="predicted"/>
<reference evidence="1" key="1">
    <citation type="journal article" date="2023" name="Science">
        <title>Genome structures resolve the early diversification of teleost fishes.</title>
        <authorList>
            <person name="Parey E."/>
            <person name="Louis A."/>
            <person name="Montfort J."/>
            <person name="Bouchez O."/>
            <person name="Roques C."/>
            <person name="Iampietro C."/>
            <person name="Lluch J."/>
            <person name="Castinel A."/>
            <person name="Donnadieu C."/>
            <person name="Desvignes T."/>
            <person name="Floi Bucao C."/>
            <person name="Jouanno E."/>
            <person name="Wen M."/>
            <person name="Mejri S."/>
            <person name="Dirks R."/>
            <person name="Jansen H."/>
            <person name="Henkel C."/>
            <person name="Chen W.J."/>
            <person name="Zahm M."/>
            <person name="Cabau C."/>
            <person name="Klopp C."/>
            <person name="Thompson A.W."/>
            <person name="Robinson-Rechavi M."/>
            <person name="Braasch I."/>
            <person name="Lecointre G."/>
            <person name="Bobe J."/>
            <person name="Postlethwait J.H."/>
            <person name="Berthelot C."/>
            <person name="Roest Crollius H."/>
            <person name="Guiguen Y."/>
        </authorList>
    </citation>
    <scope>NUCLEOTIDE SEQUENCE</scope>
    <source>
        <strain evidence="1">WJC10195</strain>
    </source>
</reference>
<dbReference type="EMBL" id="JAINUF010000002">
    <property type="protein sequence ID" value="KAJ8373752.1"/>
    <property type="molecule type" value="Genomic_DNA"/>
</dbReference>
<evidence type="ECO:0000313" key="1">
    <source>
        <dbReference type="EMBL" id="KAJ8373752.1"/>
    </source>
</evidence>
<evidence type="ECO:0000313" key="2">
    <source>
        <dbReference type="Proteomes" id="UP001152622"/>
    </source>
</evidence>
<dbReference type="AlphaFoldDB" id="A0A9Q1G2I2"/>
<accession>A0A9Q1G2I2</accession>
<organism evidence="1 2">
    <name type="scientific">Synaphobranchus kaupii</name>
    <name type="common">Kaup's arrowtooth eel</name>
    <dbReference type="NCBI Taxonomy" id="118154"/>
    <lineage>
        <taxon>Eukaryota</taxon>
        <taxon>Metazoa</taxon>
        <taxon>Chordata</taxon>
        <taxon>Craniata</taxon>
        <taxon>Vertebrata</taxon>
        <taxon>Euteleostomi</taxon>
        <taxon>Actinopterygii</taxon>
        <taxon>Neopterygii</taxon>
        <taxon>Teleostei</taxon>
        <taxon>Anguilliformes</taxon>
        <taxon>Synaphobranchidae</taxon>
        <taxon>Synaphobranchus</taxon>
    </lineage>
</organism>
<keyword evidence="2" id="KW-1185">Reference proteome</keyword>
<dbReference type="Proteomes" id="UP001152622">
    <property type="component" value="Chromosome 2"/>
</dbReference>
<name>A0A9Q1G2I2_SYNKA</name>